<keyword evidence="4" id="KW-1185">Reference proteome</keyword>
<sequence>MSDHQFSITRRKALALALGGAVLLAPGLAFAQSGYPSKNISFICAFPAGSGADVLVRFFADKVAAVSGQTVIVENKPGAAGGIASQFTARAPADGHTIFVHSGNSVAGNMWLMKKPPVDAAKDLHTIATVNKQAFMVTVRKDSPYQTLADLVADQKAKGDKGSYAVNATSGRVLAEEFKQLAGLETLPVSYGTASDSVNDMLSGQVDFGVHDPVFALSQVRGDRFRVLAVGAGERLQGIPDVPTFKEQGYDIDQLGWWGVMVPAGVPADVATTINGWFNKVLAEDATKEFLMKQGGDPYISTPEESQKLMEDTITEWKRLVEVAKIPAQ</sequence>
<evidence type="ECO:0000313" key="3">
    <source>
        <dbReference type="EMBL" id="MBD0417010.1"/>
    </source>
</evidence>
<dbReference type="AlphaFoldDB" id="A0A8J6U5U6"/>
<dbReference type="PANTHER" id="PTHR42928:SF5">
    <property type="entry name" value="BLR1237 PROTEIN"/>
    <property type="match status" value="1"/>
</dbReference>
<evidence type="ECO:0000313" key="4">
    <source>
        <dbReference type="Proteomes" id="UP000643405"/>
    </source>
</evidence>
<dbReference type="CDD" id="cd07012">
    <property type="entry name" value="PBP2_Bug_TTT"/>
    <property type="match status" value="1"/>
</dbReference>
<comment type="similarity">
    <text evidence="1">Belongs to the UPF0065 (bug) family.</text>
</comment>
<feature type="chain" id="PRO_5035274516" evidence="2">
    <location>
        <begin position="32"/>
        <end position="329"/>
    </location>
</feature>
<evidence type="ECO:0000256" key="1">
    <source>
        <dbReference type="ARBA" id="ARBA00006987"/>
    </source>
</evidence>
<keyword evidence="2" id="KW-0732">Signal</keyword>
<organism evidence="3 4">
    <name type="scientific">Oryzicola mucosus</name>
    <dbReference type="NCBI Taxonomy" id="2767425"/>
    <lineage>
        <taxon>Bacteria</taxon>
        <taxon>Pseudomonadati</taxon>
        <taxon>Pseudomonadota</taxon>
        <taxon>Alphaproteobacteria</taxon>
        <taxon>Hyphomicrobiales</taxon>
        <taxon>Phyllobacteriaceae</taxon>
        <taxon>Oryzicola</taxon>
    </lineage>
</organism>
<dbReference type="Gene3D" id="3.40.190.10">
    <property type="entry name" value="Periplasmic binding protein-like II"/>
    <property type="match status" value="1"/>
</dbReference>
<dbReference type="RefSeq" id="WP_188166441.1">
    <property type="nucleotide sequence ID" value="NZ_JACVVX010000008.1"/>
</dbReference>
<proteinExistence type="inferred from homology"/>
<comment type="caution">
    <text evidence="3">The sequence shown here is derived from an EMBL/GenBank/DDBJ whole genome shotgun (WGS) entry which is preliminary data.</text>
</comment>
<dbReference type="PIRSF" id="PIRSF017082">
    <property type="entry name" value="YflP"/>
    <property type="match status" value="1"/>
</dbReference>
<dbReference type="InterPro" id="IPR042100">
    <property type="entry name" value="Bug_dom1"/>
</dbReference>
<evidence type="ECO:0000256" key="2">
    <source>
        <dbReference type="SAM" id="SignalP"/>
    </source>
</evidence>
<feature type="signal peptide" evidence="2">
    <location>
        <begin position="1"/>
        <end position="31"/>
    </location>
</feature>
<dbReference type="EMBL" id="JACVVX010000008">
    <property type="protein sequence ID" value="MBD0417010.1"/>
    <property type="molecule type" value="Genomic_DNA"/>
</dbReference>
<dbReference type="PANTHER" id="PTHR42928">
    <property type="entry name" value="TRICARBOXYLATE-BINDING PROTEIN"/>
    <property type="match status" value="1"/>
</dbReference>
<protein>
    <submittedName>
        <fullName evidence="3">Tripartite tricarboxylate transporter substrate binding protein</fullName>
    </submittedName>
</protein>
<dbReference type="Pfam" id="PF03401">
    <property type="entry name" value="TctC"/>
    <property type="match status" value="1"/>
</dbReference>
<dbReference type="InterPro" id="IPR006311">
    <property type="entry name" value="TAT_signal"/>
</dbReference>
<dbReference type="InterPro" id="IPR005064">
    <property type="entry name" value="BUG"/>
</dbReference>
<dbReference type="Proteomes" id="UP000643405">
    <property type="component" value="Unassembled WGS sequence"/>
</dbReference>
<dbReference type="Gene3D" id="3.40.190.150">
    <property type="entry name" value="Bordetella uptake gene, domain 1"/>
    <property type="match status" value="1"/>
</dbReference>
<name>A0A8J6U5U6_9HYPH</name>
<gene>
    <name evidence="3" type="ORF">ICI42_20365</name>
</gene>
<dbReference type="PROSITE" id="PS51318">
    <property type="entry name" value="TAT"/>
    <property type="match status" value="1"/>
</dbReference>
<dbReference type="SUPFAM" id="SSF53850">
    <property type="entry name" value="Periplasmic binding protein-like II"/>
    <property type="match status" value="1"/>
</dbReference>
<reference evidence="3" key="1">
    <citation type="submission" date="2020-09" db="EMBL/GenBank/DDBJ databases">
        <title>Genome seq and assembly of Tianweitania sp.</title>
        <authorList>
            <person name="Chhetri G."/>
        </authorList>
    </citation>
    <scope>NUCLEOTIDE SEQUENCE</scope>
    <source>
        <strain evidence="3">Rool2</strain>
    </source>
</reference>
<accession>A0A8J6U5U6</accession>